<keyword evidence="4 6" id="KW-0472">Membrane</keyword>
<evidence type="ECO:0000256" key="2">
    <source>
        <dbReference type="ARBA" id="ARBA00022692"/>
    </source>
</evidence>
<name>A0ABR1STA4_9PEZI</name>
<dbReference type="PANTHER" id="PTHR33048:SF47">
    <property type="entry name" value="INTEGRAL MEMBRANE PROTEIN-RELATED"/>
    <property type="match status" value="1"/>
</dbReference>
<feature type="domain" description="Rhodopsin" evidence="7">
    <location>
        <begin position="49"/>
        <end position="233"/>
    </location>
</feature>
<protein>
    <recommendedName>
        <fullName evidence="7">Rhodopsin domain-containing protein</fullName>
    </recommendedName>
</protein>
<sequence length="234" mass="26390">MLIPKGVFARAEGSGAAGSQPPPRTDDLGSAVLIVGAIAVFITSVALALRLWTRAQSSKWSFWWDDWMLLTTTVFSHGLLALSMAWTRLGLGKHIENIDMTTMLPTIYMSKAVTLVYAICIFLIKASALLFYARIFNRSKRFRTILWGFGAAVAGWFLCTALVPWFNCRPTRKTIDPFIPGVCFDRMNWFLSSCVINTTLDLAILIMPVPQIWKLQMTTRRKVQVTLVFLLGYW</sequence>
<proteinExistence type="inferred from homology"/>
<feature type="transmembrane region" description="Helical" evidence="6">
    <location>
        <begin position="187"/>
        <end position="213"/>
    </location>
</feature>
<evidence type="ECO:0000256" key="5">
    <source>
        <dbReference type="ARBA" id="ARBA00038359"/>
    </source>
</evidence>
<dbReference type="Proteomes" id="UP001396898">
    <property type="component" value="Unassembled WGS sequence"/>
</dbReference>
<keyword evidence="3 6" id="KW-1133">Transmembrane helix</keyword>
<accession>A0ABR1STA4</accession>
<keyword evidence="2 6" id="KW-0812">Transmembrane</keyword>
<reference evidence="8 9" key="1">
    <citation type="submission" date="2023-01" db="EMBL/GenBank/DDBJ databases">
        <title>Analysis of 21 Apiospora genomes using comparative genomics revels a genus with tremendous synthesis potential of carbohydrate active enzymes and secondary metabolites.</title>
        <authorList>
            <person name="Sorensen T."/>
        </authorList>
    </citation>
    <scope>NUCLEOTIDE SEQUENCE [LARGE SCALE GENOMIC DNA]</scope>
    <source>
        <strain evidence="8 9">CBS 20057</strain>
    </source>
</reference>
<feature type="transmembrane region" description="Helical" evidence="6">
    <location>
        <begin position="64"/>
        <end position="87"/>
    </location>
</feature>
<organism evidence="8 9">
    <name type="scientific">Apiospora marii</name>
    <dbReference type="NCBI Taxonomy" id="335849"/>
    <lineage>
        <taxon>Eukaryota</taxon>
        <taxon>Fungi</taxon>
        <taxon>Dikarya</taxon>
        <taxon>Ascomycota</taxon>
        <taxon>Pezizomycotina</taxon>
        <taxon>Sordariomycetes</taxon>
        <taxon>Xylariomycetidae</taxon>
        <taxon>Amphisphaeriales</taxon>
        <taxon>Apiosporaceae</taxon>
        <taxon>Apiospora</taxon>
    </lineage>
</organism>
<evidence type="ECO:0000256" key="4">
    <source>
        <dbReference type="ARBA" id="ARBA00023136"/>
    </source>
</evidence>
<evidence type="ECO:0000313" key="8">
    <source>
        <dbReference type="EMBL" id="KAK8036949.1"/>
    </source>
</evidence>
<comment type="subcellular location">
    <subcellularLocation>
        <location evidence="1">Membrane</location>
        <topology evidence="1">Multi-pass membrane protein</topology>
    </subcellularLocation>
</comment>
<comment type="similarity">
    <text evidence="5">Belongs to the SAT4 family.</text>
</comment>
<evidence type="ECO:0000256" key="6">
    <source>
        <dbReference type="SAM" id="Phobius"/>
    </source>
</evidence>
<feature type="transmembrane region" description="Helical" evidence="6">
    <location>
        <begin position="145"/>
        <end position="167"/>
    </location>
</feature>
<dbReference type="InterPro" id="IPR052337">
    <property type="entry name" value="SAT4-like"/>
</dbReference>
<evidence type="ECO:0000259" key="7">
    <source>
        <dbReference type="Pfam" id="PF20684"/>
    </source>
</evidence>
<evidence type="ECO:0000256" key="3">
    <source>
        <dbReference type="ARBA" id="ARBA00022989"/>
    </source>
</evidence>
<dbReference type="Pfam" id="PF20684">
    <property type="entry name" value="Fung_rhodopsin"/>
    <property type="match status" value="1"/>
</dbReference>
<feature type="transmembrane region" description="Helical" evidence="6">
    <location>
        <begin position="107"/>
        <end position="133"/>
    </location>
</feature>
<comment type="caution">
    <text evidence="8">The sequence shown here is derived from an EMBL/GenBank/DDBJ whole genome shotgun (WGS) entry which is preliminary data.</text>
</comment>
<dbReference type="EMBL" id="JAQQWI010000003">
    <property type="protein sequence ID" value="KAK8036949.1"/>
    <property type="molecule type" value="Genomic_DNA"/>
</dbReference>
<evidence type="ECO:0000256" key="1">
    <source>
        <dbReference type="ARBA" id="ARBA00004141"/>
    </source>
</evidence>
<gene>
    <name evidence="8" type="ORF">PG991_001263</name>
</gene>
<dbReference type="PANTHER" id="PTHR33048">
    <property type="entry name" value="PTH11-LIKE INTEGRAL MEMBRANE PROTEIN (AFU_ORTHOLOGUE AFUA_5G11245)"/>
    <property type="match status" value="1"/>
</dbReference>
<evidence type="ECO:0000313" key="9">
    <source>
        <dbReference type="Proteomes" id="UP001396898"/>
    </source>
</evidence>
<feature type="transmembrane region" description="Helical" evidence="6">
    <location>
        <begin position="31"/>
        <end position="52"/>
    </location>
</feature>
<dbReference type="InterPro" id="IPR049326">
    <property type="entry name" value="Rhodopsin_dom_fungi"/>
</dbReference>
<keyword evidence="9" id="KW-1185">Reference proteome</keyword>